<feature type="signal peptide" evidence="1">
    <location>
        <begin position="1"/>
        <end position="20"/>
    </location>
</feature>
<feature type="chain" id="PRO_5031479022" description="Lipoprotein" evidence="1">
    <location>
        <begin position="21"/>
        <end position="139"/>
    </location>
</feature>
<dbReference type="AlphaFoldDB" id="A0A7W6PTU3"/>
<evidence type="ECO:0008006" key="4">
    <source>
        <dbReference type="Google" id="ProtNLM"/>
    </source>
</evidence>
<name>A0A7W6PTU3_9SPHN</name>
<evidence type="ECO:0000313" key="3">
    <source>
        <dbReference type="Proteomes" id="UP000590524"/>
    </source>
</evidence>
<dbReference type="Proteomes" id="UP000590524">
    <property type="component" value="Unassembled WGS sequence"/>
</dbReference>
<sequence length="139" mass="15625">MMSKRAIVAISLTFPLAACDAWPTVIDNRSGQNIKLQYHDSSYEEWSAPLSIRSGRAQRLSLEHWVQDMVGLRIEEGRSVYNFSHSSLAPIRKACASNLVARRLKITPDCYITYLGKGQLRGSFIEPENLSIEDAAIVR</sequence>
<comment type="caution">
    <text evidence="2">The sequence shown here is derived from an EMBL/GenBank/DDBJ whole genome shotgun (WGS) entry which is preliminary data.</text>
</comment>
<gene>
    <name evidence="2" type="ORF">GGQ90_000152</name>
</gene>
<keyword evidence="1" id="KW-0732">Signal</keyword>
<evidence type="ECO:0000313" key="2">
    <source>
        <dbReference type="EMBL" id="MBB4146399.1"/>
    </source>
</evidence>
<dbReference type="EMBL" id="JACIEU010000001">
    <property type="protein sequence ID" value="MBB4146399.1"/>
    <property type="molecule type" value="Genomic_DNA"/>
</dbReference>
<protein>
    <recommendedName>
        <fullName evidence="4">Lipoprotein</fullName>
    </recommendedName>
</protein>
<dbReference type="RefSeq" id="WP_188080360.1">
    <property type="nucleotide sequence ID" value="NZ_JBHLYA010000114.1"/>
</dbReference>
<proteinExistence type="predicted"/>
<accession>A0A7W6PTU3</accession>
<organism evidence="2 3">
    <name type="scientific">Sphingobium scionense</name>
    <dbReference type="NCBI Taxonomy" id="1404341"/>
    <lineage>
        <taxon>Bacteria</taxon>
        <taxon>Pseudomonadati</taxon>
        <taxon>Pseudomonadota</taxon>
        <taxon>Alphaproteobacteria</taxon>
        <taxon>Sphingomonadales</taxon>
        <taxon>Sphingomonadaceae</taxon>
        <taxon>Sphingobium</taxon>
    </lineage>
</organism>
<evidence type="ECO:0000256" key="1">
    <source>
        <dbReference type="SAM" id="SignalP"/>
    </source>
</evidence>
<reference evidence="2 3" key="1">
    <citation type="submission" date="2020-08" db="EMBL/GenBank/DDBJ databases">
        <title>Genomic Encyclopedia of Type Strains, Phase IV (KMG-IV): sequencing the most valuable type-strain genomes for metagenomic binning, comparative biology and taxonomic classification.</title>
        <authorList>
            <person name="Goeker M."/>
        </authorList>
    </citation>
    <scope>NUCLEOTIDE SEQUENCE [LARGE SCALE GENOMIC DNA]</scope>
    <source>
        <strain evidence="2 3">DSM 19371</strain>
    </source>
</reference>
<keyword evidence="3" id="KW-1185">Reference proteome</keyword>